<evidence type="ECO:0000256" key="1">
    <source>
        <dbReference type="SAM" id="Phobius"/>
    </source>
</evidence>
<proteinExistence type="evidence at transcript level"/>
<dbReference type="EMBL" id="DQ864956">
    <property type="protein sequence ID" value="ABI14369.1"/>
    <property type="molecule type" value="mRNA"/>
</dbReference>
<name>A3E3V2_PFIPI</name>
<keyword evidence="1" id="KW-0812">Transmembrane</keyword>
<organism evidence="2">
    <name type="scientific">Pfiesteria piscicida</name>
    <name type="common">Phantom dinoflagellate</name>
    <dbReference type="NCBI Taxonomy" id="71001"/>
    <lineage>
        <taxon>Eukaryota</taxon>
        <taxon>Sar</taxon>
        <taxon>Alveolata</taxon>
        <taxon>Dinophyceae</taxon>
        <taxon>Peridiniales</taxon>
        <taxon>Pfiesteriaceae</taxon>
        <taxon>Pfiesteria</taxon>
    </lineage>
</organism>
<keyword evidence="1" id="KW-0472">Membrane</keyword>
<keyword evidence="1" id="KW-1133">Transmembrane helix</keyword>
<dbReference type="AlphaFoldDB" id="A3E3V2"/>
<evidence type="ECO:0000313" key="2">
    <source>
        <dbReference type="EMBL" id="ABI14369.1"/>
    </source>
</evidence>
<protein>
    <submittedName>
        <fullName evidence="2">Uncharacterized protein</fullName>
    </submittedName>
</protein>
<reference evidence="2" key="1">
    <citation type="journal article" date="2007" name="Proc. Natl. Acad. Sci. U.S.A.">
        <title>Spliced leader RNA trans-splicing in dinoflagellates.</title>
        <authorList>
            <person name="Zhang H."/>
            <person name="Hou Y."/>
            <person name="Miranda L."/>
            <person name="Campbell D.A."/>
            <person name="Sturm N.R."/>
            <person name="Gaasterland T."/>
            <person name="Lin S."/>
        </authorList>
    </citation>
    <scope>NUCLEOTIDE SEQUENCE</scope>
</reference>
<feature type="transmembrane region" description="Helical" evidence="1">
    <location>
        <begin position="12"/>
        <end position="31"/>
    </location>
</feature>
<sequence length="100" mass="12262">MGGHTRLWHPKWFSRYIWGTFATIQLTGFICDQSYGINRQKNVEIMWPWWHEIMRKKEKGEIPMNMPGYMLCKYRNECEERWTAEREEEFGEFMNAMDSE</sequence>
<accession>A3E3V2</accession>